<evidence type="ECO:0000313" key="13">
    <source>
        <dbReference type="EMBL" id="GAP85548.1"/>
    </source>
</evidence>
<evidence type="ECO:0000313" key="14">
    <source>
        <dbReference type="Proteomes" id="UP000054516"/>
    </source>
</evidence>
<organism evidence="13">
    <name type="scientific">Rosellinia necatrix</name>
    <name type="common">White root-rot fungus</name>
    <dbReference type="NCBI Taxonomy" id="77044"/>
    <lineage>
        <taxon>Eukaryota</taxon>
        <taxon>Fungi</taxon>
        <taxon>Dikarya</taxon>
        <taxon>Ascomycota</taxon>
        <taxon>Pezizomycotina</taxon>
        <taxon>Sordariomycetes</taxon>
        <taxon>Xylariomycetidae</taxon>
        <taxon>Xylariales</taxon>
        <taxon>Xylariaceae</taxon>
        <taxon>Rosellinia</taxon>
    </lineage>
</organism>
<evidence type="ECO:0000256" key="12">
    <source>
        <dbReference type="SAM" id="Phobius"/>
    </source>
</evidence>
<dbReference type="EMBL" id="DF977458">
    <property type="protein sequence ID" value="GAP85548.1"/>
    <property type="molecule type" value="Genomic_DNA"/>
</dbReference>
<reference evidence="13" key="1">
    <citation type="submission" date="2016-03" db="EMBL/GenBank/DDBJ databases">
        <title>Draft genome sequence of Rosellinia necatrix.</title>
        <authorList>
            <person name="Kanematsu S."/>
        </authorList>
    </citation>
    <scope>NUCLEOTIDE SEQUENCE [LARGE SCALE GENOMIC DNA]</scope>
    <source>
        <strain evidence="13">W97</strain>
    </source>
</reference>
<keyword evidence="7" id="KW-0256">Endoplasmic reticulum</keyword>
<feature type="transmembrane region" description="Helical" evidence="12">
    <location>
        <begin position="93"/>
        <end position="115"/>
    </location>
</feature>
<dbReference type="AlphaFoldDB" id="A0A1W2TC83"/>
<keyword evidence="13" id="KW-0808">Transferase</keyword>
<evidence type="ECO:0000256" key="9">
    <source>
        <dbReference type="ARBA" id="ARBA00023136"/>
    </source>
</evidence>
<evidence type="ECO:0000256" key="2">
    <source>
        <dbReference type="ARBA" id="ARBA00004590"/>
    </source>
</evidence>
<proteinExistence type="inferred from homology"/>
<feature type="transmembrane region" description="Helical" evidence="12">
    <location>
        <begin position="121"/>
        <end position="138"/>
    </location>
</feature>
<evidence type="ECO:0000256" key="1">
    <source>
        <dbReference type="ARBA" id="ARBA00004389"/>
    </source>
</evidence>
<evidence type="ECO:0000256" key="5">
    <source>
        <dbReference type="ARBA" id="ARBA00017467"/>
    </source>
</evidence>
<dbReference type="Pfam" id="PF08660">
    <property type="entry name" value="Alg14"/>
    <property type="match status" value="1"/>
</dbReference>
<gene>
    <name evidence="13" type="ORF">SAMD00023353_1301960</name>
</gene>
<dbReference type="OrthoDB" id="17098at2759"/>
<dbReference type="GO" id="GO:0043541">
    <property type="term" value="C:UDP-N-acetylglucosamine transferase complex"/>
    <property type="evidence" value="ECO:0007669"/>
    <property type="project" value="TreeGrafter"/>
</dbReference>
<dbReference type="Proteomes" id="UP000054516">
    <property type="component" value="Unassembled WGS sequence"/>
</dbReference>
<keyword evidence="8 12" id="KW-1133">Transmembrane helix</keyword>
<keyword evidence="14" id="KW-1185">Reference proteome</keyword>
<dbReference type="InterPro" id="IPR013969">
    <property type="entry name" value="Oligosacch_biosynth_Alg14"/>
</dbReference>
<feature type="region of interest" description="Disordered" evidence="11">
    <location>
        <begin position="1"/>
        <end position="76"/>
    </location>
</feature>
<dbReference type="PANTHER" id="PTHR12154">
    <property type="entry name" value="GLYCOSYL TRANSFERASE-RELATED"/>
    <property type="match status" value="1"/>
</dbReference>
<name>A0A1W2TC83_ROSNE</name>
<dbReference type="GO" id="GO:0004577">
    <property type="term" value="F:N-acetylglucosaminyldiphosphodolichol N-acetylglucosaminyltransferase activity"/>
    <property type="evidence" value="ECO:0007669"/>
    <property type="project" value="TreeGrafter"/>
</dbReference>
<evidence type="ECO:0000256" key="3">
    <source>
        <dbReference type="ARBA" id="ARBA00009731"/>
    </source>
</evidence>
<sequence>MEGVANSDIKSSEDSQPSHRPSHPLPPTSPHSSSQIHQSTDHQHPSIVHQDPTNHQQQSIVHQDLSDKGNHSKMNTNRDQVIQTLLGDAMMRLMVYIAVLGTAIAIVAITASLMAKLNMRGGAGIMLGLLVVLVVYLAQGANAGMVRGLSTHYVLMICGSGGHTAEMIQMVERSICPEKSSHRRWAVGKDDEKSYNKILAFENRLLSRFSSQSLDIGTFDIVLFGRARYVHQSWLSTPFTATLSLVDIVRILTTPPAQQSIRGSCYPGVIVTNGPGTGFLFLLVVRALKLIRVVPATHMRAIYVESWARVKSLSLTGKLIQRLKVADLFIVQSRFLTGPNEILAENLLVMPQQPQVPFNN</sequence>
<dbReference type="STRING" id="77044.A0A1W2TC83"/>
<keyword evidence="9 12" id="KW-0472">Membrane</keyword>
<comment type="similarity">
    <text evidence="3">Belongs to the ALG14 family.</text>
</comment>
<feature type="compositionally biased region" description="Polar residues" evidence="11">
    <location>
        <begin position="51"/>
        <end position="61"/>
    </location>
</feature>
<comment type="subunit">
    <text evidence="4">Heterodimer with ALG13 to form a functional enzyme.</text>
</comment>
<evidence type="ECO:0000256" key="6">
    <source>
        <dbReference type="ARBA" id="ARBA00022692"/>
    </source>
</evidence>
<dbReference type="GO" id="GO:0006488">
    <property type="term" value="P:dolichol-linked oligosaccharide biosynthetic process"/>
    <property type="evidence" value="ECO:0007669"/>
    <property type="project" value="InterPro"/>
</dbReference>
<dbReference type="PANTHER" id="PTHR12154:SF4">
    <property type="entry name" value="UDP-N-ACETYLGLUCOSAMINE TRANSFERASE SUBUNIT ALG14 HOMOLOG"/>
    <property type="match status" value="1"/>
</dbReference>
<evidence type="ECO:0000256" key="10">
    <source>
        <dbReference type="ARBA" id="ARBA00032062"/>
    </source>
</evidence>
<comment type="subcellular location">
    <subcellularLocation>
        <location evidence="1">Endoplasmic reticulum membrane</location>
        <topology evidence="1">Single-pass membrane protein</topology>
    </subcellularLocation>
    <subcellularLocation>
        <location evidence="2">Nucleus membrane</location>
        <topology evidence="2">Single-pass membrane protein</topology>
    </subcellularLocation>
</comment>
<evidence type="ECO:0000256" key="4">
    <source>
        <dbReference type="ARBA" id="ARBA00011335"/>
    </source>
</evidence>
<evidence type="ECO:0000256" key="8">
    <source>
        <dbReference type="ARBA" id="ARBA00022989"/>
    </source>
</evidence>
<keyword evidence="6 12" id="KW-0812">Transmembrane</keyword>
<dbReference type="GO" id="GO:0031965">
    <property type="term" value="C:nuclear membrane"/>
    <property type="evidence" value="ECO:0007669"/>
    <property type="project" value="UniProtKB-SubCell"/>
</dbReference>
<accession>A0A1W2TC83</accession>
<evidence type="ECO:0000256" key="11">
    <source>
        <dbReference type="SAM" id="MobiDB-lite"/>
    </source>
</evidence>
<protein>
    <recommendedName>
        <fullName evidence="5">UDP-N-acetylglucosamine transferase subunit ALG14</fullName>
    </recommendedName>
    <alternativeName>
        <fullName evidence="10">Asparagine-linked glycosylation protein 14</fullName>
    </alternativeName>
</protein>
<evidence type="ECO:0000256" key="7">
    <source>
        <dbReference type="ARBA" id="ARBA00022824"/>
    </source>
</evidence>